<dbReference type="InterPro" id="IPR034078">
    <property type="entry name" value="NFX1_fam"/>
</dbReference>
<dbReference type="InterPro" id="IPR001374">
    <property type="entry name" value="R3H_dom"/>
</dbReference>
<organism evidence="3 4">
    <name type="scientific">Ascosphaera apis ARSEF 7405</name>
    <dbReference type="NCBI Taxonomy" id="392613"/>
    <lineage>
        <taxon>Eukaryota</taxon>
        <taxon>Fungi</taxon>
        <taxon>Dikarya</taxon>
        <taxon>Ascomycota</taxon>
        <taxon>Pezizomycotina</taxon>
        <taxon>Eurotiomycetes</taxon>
        <taxon>Eurotiomycetidae</taxon>
        <taxon>Onygenales</taxon>
        <taxon>Ascosphaeraceae</taxon>
        <taxon>Ascosphaera</taxon>
    </lineage>
</organism>
<sequence>MSSADTGGAAASSTQPRTENRRPRHRTRHRKNNENGDVNASATNPAPAAQSQSQEQGQGGSQPQRSQRNPRRHRRPRQPQQSDVAVAAPSGAQESADRVVAEQNQDQSQSQQRQRPEGSRRNRQRKGREQGESHDSRPDGANAASSNNGRNNRRVLAGPGRVFGSGLTQSSQDTSRLPQISAAQDGLRADAPDFVPGHPTHAQPASIDGSVSGKPKSKRTRRGGKGKESREAVAPQQQQQRQQQPAVVYDKSTADDITTRIHEDISHNIYECPVCTSEIGRRTKVWSCTHCWTVFHFGCIRKWASNEGSVVTRPRGEVSGDDTVGARRKQILDRYPAYLLIRVDRLARSLGTDAHIPAIACAMLVHVHHAQLWDRRSHAFVAAMKAQRDVSTLIMKMDGAVGNAQGDEEESQRYNNEEEPDDDDSDEWTGTFACKDICGRFFDCEKCHAPYPCPENPCETRMELTCQCGRIKEQKRCGMSLEKARAGASFIQPRIACDEECARLERNRTLASALNVKIDPTTTTAANSAATASTVPYSDETLDKYLALSSSATLSTLQTYEQKLHDLAHSQTKRSTRFTPARSTFRAFVHSLAADWGFSSESFDPEPHRYVEVYKSLKWLPPAPLSFQEHGPVAIGICGISVAEGIRMRDRERAKERELKRAAAAATAAVKASAEREAINGDGGAGAEEHSGGGGWAQVARKKTGPAGSPFGFSTPTIGATGPSFGNGRFGALVLKSNVAEEVVDDWEQEVDAEETEQKQQGSVEDEKQAETQ</sequence>
<dbReference type="InterPro" id="IPR034077">
    <property type="entry name" value="R3H_FAP1"/>
</dbReference>
<keyword evidence="4" id="KW-1185">Reference proteome</keyword>
<feature type="region of interest" description="Disordered" evidence="1">
    <location>
        <begin position="1"/>
        <end position="177"/>
    </location>
</feature>
<dbReference type="PANTHER" id="PTHR12360:SF12">
    <property type="entry name" value="TRANSCRIPTIONAL REPRESSOR NF-X1"/>
    <property type="match status" value="1"/>
</dbReference>
<dbReference type="Gene3D" id="3.30.1370.50">
    <property type="entry name" value="R3H-like domain"/>
    <property type="match status" value="1"/>
</dbReference>
<dbReference type="InterPro" id="IPR013083">
    <property type="entry name" value="Znf_RING/FYVE/PHD"/>
</dbReference>
<dbReference type="GO" id="GO:0005634">
    <property type="term" value="C:nucleus"/>
    <property type="evidence" value="ECO:0007669"/>
    <property type="project" value="TreeGrafter"/>
</dbReference>
<dbReference type="InterPro" id="IPR036867">
    <property type="entry name" value="R3H_dom_sf"/>
</dbReference>
<feature type="compositionally biased region" description="Acidic residues" evidence="1">
    <location>
        <begin position="746"/>
        <end position="755"/>
    </location>
</feature>
<feature type="compositionally biased region" description="Basic residues" evidence="1">
    <location>
        <begin position="215"/>
        <end position="224"/>
    </location>
</feature>
<accession>A0A166PFI2</accession>
<feature type="compositionally biased region" description="Low complexity" evidence="1">
    <location>
        <begin position="140"/>
        <end position="150"/>
    </location>
</feature>
<feature type="compositionally biased region" description="Low complexity" evidence="1">
    <location>
        <begin position="103"/>
        <end position="113"/>
    </location>
</feature>
<comment type="caution">
    <text evidence="3">The sequence shown here is derived from an EMBL/GenBank/DDBJ whole genome shotgun (WGS) entry which is preliminary data.</text>
</comment>
<feature type="region of interest" description="Disordered" evidence="1">
    <location>
        <begin position="746"/>
        <end position="773"/>
    </location>
</feature>
<feature type="region of interest" description="Disordered" evidence="1">
    <location>
        <begin position="189"/>
        <end position="250"/>
    </location>
</feature>
<reference evidence="3 4" key="1">
    <citation type="journal article" date="2016" name="Genome Biol. Evol.">
        <title>Divergent and convergent evolution of fungal pathogenicity.</title>
        <authorList>
            <person name="Shang Y."/>
            <person name="Xiao G."/>
            <person name="Zheng P."/>
            <person name="Cen K."/>
            <person name="Zhan S."/>
            <person name="Wang C."/>
        </authorList>
    </citation>
    <scope>NUCLEOTIDE SEQUENCE [LARGE SCALE GENOMIC DNA]</scope>
    <source>
        <strain evidence="3 4">ARSEF 7405</strain>
    </source>
</reference>
<name>A0A166PFI2_9EURO</name>
<evidence type="ECO:0000259" key="2">
    <source>
        <dbReference type="PROSITE" id="PS51061"/>
    </source>
</evidence>
<dbReference type="GO" id="GO:0000122">
    <property type="term" value="P:negative regulation of transcription by RNA polymerase II"/>
    <property type="evidence" value="ECO:0007669"/>
    <property type="project" value="TreeGrafter"/>
</dbReference>
<feature type="region of interest" description="Disordered" evidence="1">
    <location>
        <begin position="670"/>
        <end position="715"/>
    </location>
</feature>
<dbReference type="PROSITE" id="PS51061">
    <property type="entry name" value="R3H"/>
    <property type="match status" value="1"/>
</dbReference>
<proteinExistence type="predicted"/>
<feature type="compositionally biased region" description="Basic residues" evidence="1">
    <location>
        <begin position="68"/>
        <end position="77"/>
    </location>
</feature>
<feature type="compositionally biased region" description="Low complexity" evidence="1">
    <location>
        <begin position="40"/>
        <end position="67"/>
    </location>
</feature>
<protein>
    <submittedName>
        <fullName evidence="3">Single-stranded nucleic acid binding R3H</fullName>
    </submittedName>
</protein>
<feature type="compositionally biased region" description="Basic residues" evidence="1">
    <location>
        <begin position="22"/>
        <end position="31"/>
    </location>
</feature>
<evidence type="ECO:0000313" key="3">
    <source>
        <dbReference type="EMBL" id="KZZ96410.1"/>
    </source>
</evidence>
<dbReference type="PANTHER" id="PTHR12360">
    <property type="entry name" value="NUCLEAR TRANSCRIPTION FACTOR, X-BOX BINDING 1 NFX1"/>
    <property type="match status" value="1"/>
</dbReference>
<feature type="region of interest" description="Disordered" evidence="1">
    <location>
        <begin position="402"/>
        <end position="426"/>
    </location>
</feature>
<dbReference type="SMART" id="SM00393">
    <property type="entry name" value="R3H"/>
    <property type="match status" value="1"/>
</dbReference>
<feature type="compositionally biased region" description="Gly residues" evidence="1">
    <location>
        <begin position="681"/>
        <end position="696"/>
    </location>
</feature>
<dbReference type="Pfam" id="PF01424">
    <property type="entry name" value="R3H"/>
    <property type="match status" value="1"/>
</dbReference>
<dbReference type="Gene3D" id="3.30.40.10">
    <property type="entry name" value="Zinc/RING finger domain, C3HC4 (zinc finger)"/>
    <property type="match status" value="1"/>
</dbReference>
<dbReference type="SUPFAM" id="SSF82708">
    <property type="entry name" value="R3H domain"/>
    <property type="match status" value="1"/>
</dbReference>
<feature type="compositionally biased region" description="Low complexity" evidence="1">
    <location>
        <begin position="1"/>
        <end position="17"/>
    </location>
</feature>
<dbReference type="CDD" id="cd16492">
    <property type="entry name" value="RING-CH-C4HC3_NFX1-like"/>
    <property type="match status" value="1"/>
</dbReference>
<dbReference type="CDD" id="cd06008">
    <property type="entry name" value="NF-X1-zinc-finger"/>
    <property type="match status" value="1"/>
</dbReference>
<gene>
    <name evidence="3" type="ORF">AAP_01183</name>
</gene>
<evidence type="ECO:0000256" key="1">
    <source>
        <dbReference type="SAM" id="MobiDB-lite"/>
    </source>
</evidence>
<dbReference type="Proteomes" id="UP000242877">
    <property type="component" value="Unassembled WGS sequence"/>
</dbReference>
<feature type="compositionally biased region" description="Basic and acidic residues" evidence="1">
    <location>
        <begin position="127"/>
        <end position="138"/>
    </location>
</feature>
<dbReference type="GO" id="GO:0000981">
    <property type="term" value="F:DNA-binding transcription factor activity, RNA polymerase II-specific"/>
    <property type="evidence" value="ECO:0007669"/>
    <property type="project" value="TreeGrafter"/>
</dbReference>
<dbReference type="VEuPathDB" id="FungiDB:AAP_01183"/>
<dbReference type="GO" id="GO:0000977">
    <property type="term" value="F:RNA polymerase II transcription regulatory region sequence-specific DNA binding"/>
    <property type="evidence" value="ECO:0007669"/>
    <property type="project" value="TreeGrafter"/>
</dbReference>
<evidence type="ECO:0000313" key="4">
    <source>
        <dbReference type="Proteomes" id="UP000242877"/>
    </source>
</evidence>
<dbReference type="SUPFAM" id="SSF57850">
    <property type="entry name" value="RING/U-box"/>
    <property type="match status" value="1"/>
</dbReference>
<dbReference type="CDD" id="cd06006">
    <property type="entry name" value="R3H_unknown_2"/>
    <property type="match status" value="1"/>
</dbReference>
<dbReference type="AlphaFoldDB" id="A0A166PFI2"/>
<feature type="compositionally biased region" description="Acidic residues" evidence="1">
    <location>
        <begin position="417"/>
        <end position="426"/>
    </location>
</feature>
<feature type="domain" description="R3H" evidence="2">
    <location>
        <begin position="554"/>
        <end position="617"/>
    </location>
</feature>
<dbReference type="OrthoDB" id="6512771at2759"/>
<feature type="compositionally biased region" description="Polar residues" evidence="1">
    <location>
        <begin position="166"/>
        <end position="177"/>
    </location>
</feature>
<dbReference type="EMBL" id="AZGZ01000003">
    <property type="protein sequence ID" value="KZZ96410.1"/>
    <property type="molecule type" value="Genomic_DNA"/>
</dbReference>